<evidence type="ECO:0000313" key="1">
    <source>
        <dbReference type="EMBL" id="AEF41281.1"/>
    </source>
</evidence>
<dbReference type="KEGG" id="asd:AS9A_2834"/>
<keyword evidence="2" id="KW-1185">Reference proteome</keyword>
<dbReference type="HOGENOM" id="CLU_3228745_0_0_11"/>
<name>F6EJ49_HOYSD</name>
<reference evidence="1 2" key="1">
    <citation type="journal article" date="2011" name="J. Bacteriol.">
        <title>Complete genome sequence of Amycolicicoccus subflavus DQS3-9A1T, an actinomycete isolated from crude oil-polluted soil.</title>
        <authorList>
            <person name="Cai M."/>
            <person name="Chen W.M."/>
            <person name="Nie Y."/>
            <person name="Chi C.Q."/>
            <person name="Wang Y.N."/>
            <person name="Tang Y.Q."/>
            <person name="Li G.Y."/>
            <person name="Wu X.L."/>
        </authorList>
    </citation>
    <scope>NUCLEOTIDE SEQUENCE [LARGE SCALE GENOMIC DNA]</scope>
    <source>
        <strain evidence="2">DSM 45089 / DQS3-9A1</strain>
    </source>
</reference>
<organism evidence="1 2">
    <name type="scientific">Hoyosella subflava (strain DSM 45089 / JCM 17490 / NBRC 109087 / DQS3-9A1)</name>
    <name type="common">Amycolicicoccus subflavus</name>
    <dbReference type="NCBI Taxonomy" id="443218"/>
    <lineage>
        <taxon>Bacteria</taxon>
        <taxon>Bacillati</taxon>
        <taxon>Actinomycetota</taxon>
        <taxon>Actinomycetes</taxon>
        <taxon>Mycobacteriales</taxon>
        <taxon>Hoyosellaceae</taxon>
        <taxon>Hoyosella</taxon>
    </lineage>
</organism>
<dbReference type="STRING" id="443218.AS9A_2834"/>
<accession>F6EJ49</accession>
<protein>
    <submittedName>
        <fullName evidence="1">Uncharacterized protein</fullName>
    </submittedName>
</protein>
<proteinExistence type="predicted"/>
<sequence>MCFTGGIVLNTNSDTFDAGNMKQVKVHLRSQARQDVLADPSAG</sequence>
<dbReference type="EMBL" id="CP002786">
    <property type="protein sequence ID" value="AEF41281.1"/>
    <property type="molecule type" value="Genomic_DNA"/>
</dbReference>
<dbReference type="AlphaFoldDB" id="F6EJ49"/>
<evidence type="ECO:0000313" key="2">
    <source>
        <dbReference type="Proteomes" id="UP000009235"/>
    </source>
</evidence>
<gene>
    <name evidence="1" type="ordered locus">AS9A_2834</name>
</gene>
<dbReference type="Proteomes" id="UP000009235">
    <property type="component" value="Chromosome"/>
</dbReference>